<dbReference type="Pfam" id="PF06574">
    <property type="entry name" value="FAD_syn"/>
    <property type="match status" value="1"/>
</dbReference>
<keyword evidence="13" id="KW-0274">FAD</keyword>
<feature type="domain" description="Riboflavin kinase" evidence="16">
    <location>
        <begin position="183"/>
        <end position="307"/>
    </location>
</feature>
<dbReference type="EC" id="2.7.1.26" evidence="4"/>
<dbReference type="GO" id="GO:0008531">
    <property type="term" value="F:riboflavin kinase activity"/>
    <property type="evidence" value="ECO:0007669"/>
    <property type="project" value="UniProtKB-EC"/>
</dbReference>
<dbReference type="GO" id="GO:0003919">
    <property type="term" value="F:FMN adenylyltransferase activity"/>
    <property type="evidence" value="ECO:0007669"/>
    <property type="project" value="UniProtKB-EC"/>
</dbReference>
<dbReference type="EMBL" id="AUZY01012305">
    <property type="protein sequence ID" value="EQD30467.1"/>
    <property type="molecule type" value="Genomic_DNA"/>
</dbReference>
<sequence>MKSGKMILERDVQNRGPCVVTVGGFDGIHRGHQALIHSARERAMERALPLTLLTFDPLPQEFLNTLPPARLTTLREKLLALHPLGVNRVVSLRFDAALAATSAHDFVRTILIQSLGAETVAVGENFRFGHRRLGDVDLLERLLARAGCELRVVTPEEAQGARISSTRIRESLARGALDEARTLLGHPYRMTGHVIHGQARGRTIGYPTVNLLPHRRRAAVRGIFAVRVHGAGPVPYNGVASLGIRPGLDDGRELLEVHLLDWTGDLYGRLISVEFVAFLREERRFDDWADLRRAIDTDVREARSILASRPLSPSEESDPWGIIATP</sequence>
<dbReference type="GO" id="GO:0006747">
    <property type="term" value="P:FAD biosynthetic process"/>
    <property type="evidence" value="ECO:0007669"/>
    <property type="project" value="UniProtKB-UniPathway"/>
</dbReference>
<dbReference type="UniPathway" id="UPA00277">
    <property type="reaction ID" value="UER00407"/>
</dbReference>
<dbReference type="NCBIfam" id="NF004160">
    <property type="entry name" value="PRK05627.1-3"/>
    <property type="match status" value="1"/>
</dbReference>
<dbReference type="InterPro" id="IPR015864">
    <property type="entry name" value="FAD_synthase"/>
</dbReference>
<name>T0YF41_9ZZZZ</name>
<dbReference type="EC" id="2.7.7.2" evidence="5"/>
<dbReference type="FunFam" id="3.40.50.620:FF:000021">
    <property type="entry name" value="Riboflavin biosynthesis protein"/>
    <property type="match status" value="1"/>
</dbReference>
<evidence type="ECO:0000256" key="7">
    <source>
        <dbReference type="ARBA" id="ARBA00022630"/>
    </source>
</evidence>
<keyword evidence="7" id="KW-0285">Flavoprotein</keyword>
<dbReference type="Pfam" id="PF01687">
    <property type="entry name" value="Flavokinase"/>
    <property type="match status" value="1"/>
</dbReference>
<dbReference type="UniPathway" id="UPA00276">
    <property type="reaction ID" value="UER00406"/>
</dbReference>
<dbReference type="CDD" id="cd02064">
    <property type="entry name" value="FAD_synthetase_N"/>
    <property type="match status" value="1"/>
</dbReference>
<evidence type="ECO:0000313" key="17">
    <source>
        <dbReference type="EMBL" id="EQD30467.1"/>
    </source>
</evidence>
<keyword evidence="11" id="KW-0547">Nucleotide-binding</keyword>
<dbReference type="InterPro" id="IPR023465">
    <property type="entry name" value="Riboflavin_kinase_dom_sf"/>
</dbReference>
<comment type="caution">
    <text evidence="17">The sequence shown here is derived from an EMBL/GenBank/DDBJ whole genome shotgun (WGS) entry which is preliminary data.</text>
</comment>
<evidence type="ECO:0000256" key="10">
    <source>
        <dbReference type="ARBA" id="ARBA00022695"/>
    </source>
</evidence>
<evidence type="ECO:0000256" key="9">
    <source>
        <dbReference type="ARBA" id="ARBA00022679"/>
    </source>
</evidence>
<evidence type="ECO:0000256" key="13">
    <source>
        <dbReference type="ARBA" id="ARBA00022827"/>
    </source>
</evidence>
<evidence type="ECO:0000256" key="14">
    <source>
        <dbReference type="ARBA" id="ARBA00022840"/>
    </source>
</evidence>
<keyword evidence="8" id="KW-0288">FMN</keyword>
<dbReference type="PIRSF" id="PIRSF004491">
    <property type="entry name" value="FAD_Synth"/>
    <property type="match status" value="1"/>
</dbReference>
<dbReference type="SMART" id="SM00904">
    <property type="entry name" value="Flavokinase"/>
    <property type="match status" value="1"/>
</dbReference>
<dbReference type="GO" id="GO:0005524">
    <property type="term" value="F:ATP binding"/>
    <property type="evidence" value="ECO:0007669"/>
    <property type="project" value="UniProtKB-KW"/>
</dbReference>
<dbReference type="AlphaFoldDB" id="T0YF41"/>
<comment type="similarity">
    <text evidence="3">Belongs to the RibF family.</text>
</comment>
<gene>
    <name evidence="17" type="ORF">B1B_18380</name>
</gene>
<dbReference type="PANTHER" id="PTHR22749:SF6">
    <property type="entry name" value="RIBOFLAVIN KINASE"/>
    <property type="match status" value="1"/>
</dbReference>
<reference evidence="17" key="2">
    <citation type="journal article" date="2014" name="ISME J.">
        <title>Microbial stratification in low pH oxic and suboxic macroscopic growths along an acid mine drainage.</title>
        <authorList>
            <person name="Mendez-Garcia C."/>
            <person name="Mesa V."/>
            <person name="Sprenger R.R."/>
            <person name="Richter M."/>
            <person name="Diez M.S."/>
            <person name="Solano J."/>
            <person name="Bargiela R."/>
            <person name="Golyshina O.V."/>
            <person name="Manteca A."/>
            <person name="Ramos J.L."/>
            <person name="Gallego J.R."/>
            <person name="Llorente I."/>
            <person name="Martins Dos Santos V.A."/>
            <person name="Jensen O.N."/>
            <person name="Pelaez A.I."/>
            <person name="Sanchez J."/>
            <person name="Ferrer M."/>
        </authorList>
    </citation>
    <scope>NUCLEOTIDE SEQUENCE</scope>
</reference>
<protein>
    <recommendedName>
        <fullName evidence="6">Bifunctional riboflavin kinase/FMN adenylyltransferase</fullName>
        <ecNumber evidence="4">2.7.1.26</ecNumber>
        <ecNumber evidence="5">2.7.7.2</ecNumber>
    </recommendedName>
</protein>
<dbReference type="PANTHER" id="PTHR22749">
    <property type="entry name" value="RIBOFLAVIN KINASE/FMN ADENYLYLTRANSFERASE"/>
    <property type="match status" value="1"/>
</dbReference>
<evidence type="ECO:0000259" key="16">
    <source>
        <dbReference type="SMART" id="SM00904"/>
    </source>
</evidence>
<evidence type="ECO:0000256" key="4">
    <source>
        <dbReference type="ARBA" id="ARBA00012105"/>
    </source>
</evidence>
<dbReference type="GO" id="GO:0009231">
    <property type="term" value="P:riboflavin biosynthetic process"/>
    <property type="evidence" value="ECO:0007669"/>
    <property type="project" value="InterPro"/>
</dbReference>
<evidence type="ECO:0000256" key="6">
    <source>
        <dbReference type="ARBA" id="ARBA00018483"/>
    </source>
</evidence>
<dbReference type="InterPro" id="IPR023468">
    <property type="entry name" value="Riboflavin_kinase"/>
</dbReference>
<accession>T0YF41</accession>
<reference evidence="17" key="1">
    <citation type="submission" date="2013-08" db="EMBL/GenBank/DDBJ databases">
        <authorList>
            <person name="Mendez C."/>
            <person name="Richter M."/>
            <person name="Ferrer M."/>
            <person name="Sanchez J."/>
        </authorList>
    </citation>
    <scope>NUCLEOTIDE SEQUENCE</scope>
</reference>
<dbReference type="InterPro" id="IPR015865">
    <property type="entry name" value="Riboflavin_kinase_bac/euk"/>
</dbReference>
<keyword evidence="10" id="KW-0548">Nucleotidyltransferase</keyword>
<dbReference type="NCBIfam" id="TIGR00083">
    <property type="entry name" value="ribF"/>
    <property type="match status" value="1"/>
</dbReference>
<evidence type="ECO:0000256" key="5">
    <source>
        <dbReference type="ARBA" id="ARBA00012393"/>
    </source>
</evidence>
<keyword evidence="12" id="KW-0418">Kinase</keyword>
<dbReference type="NCBIfam" id="NF004159">
    <property type="entry name" value="PRK05627.1-2"/>
    <property type="match status" value="1"/>
</dbReference>
<keyword evidence="14" id="KW-0067">ATP-binding</keyword>
<evidence type="ECO:0000256" key="1">
    <source>
        <dbReference type="ARBA" id="ARBA00004726"/>
    </source>
</evidence>
<dbReference type="InterPro" id="IPR002606">
    <property type="entry name" value="Riboflavin_kinase_bac"/>
</dbReference>
<dbReference type="Gene3D" id="3.40.50.620">
    <property type="entry name" value="HUPs"/>
    <property type="match status" value="1"/>
</dbReference>
<evidence type="ECO:0000256" key="15">
    <source>
        <dbReference type="ARBA" id="ARBA00023268"/>
    </source>
</evidence>
<evidence type="ECO:0000256" key="8">
    <source>
        <dbReference type="ARBA" id="ARBA00022643"/>
    </source>
</evidence>
<evidence type="ECO:0000256" key="3">
    <source>
        <dbReference type="ARBA" id="ARBA00010214"/>
    </source>
</evidence>
<comment type="pathway">
    <text evidence="2">Cofactor biosynthesis; FMN biosynthesis; FMN from riboflavin (ATP route): step 1/1.</text>
</comment>
<dbReference type="Gene3D" id="2.40.30.30">
    <property type="entry name" value="Riboflavin kinase-like"/>
    <property type="match status" value="1"/>
</dbReference>
<dbReference type="InterPro" id="IPR014729">
    <property type="entry name" value="Rossmann-like_a/b/a_fold"/>
</dbReference>
<dbReference type="SUPFAM" id="SSF52374">
    <property type="entry name" value="Nucleotidylyl transferase"/>
    <property type="match status" value="1"/>
</dbReference>
<organism evidence="17">
    <name type="scientific">mine drainage metagenome</name>
    <dbReference type="NCBI Taxonomy" id="410659"/>
    <lineage>
        <taxon>unclassified sequences</taxon>
        <taxon>metagenomes</taxon>
        <taxon>ecological metagenomes</taxon>
    </lineage>
</organism>
<proteinExistence type="inferred from homology"/>
<evidence type="ECO:0000256" key="11">
    <source>
        <dbReference type="ARBA" id="ARBA00022741"/>
    </source>
</evidence>
<comment type="pathway">
    <text evidence="1">Cofactor biosynthesis; FAD biosynthesis; FAD from FMN: step 1/1.</text>
</comment>
<evidence type="ECO:0000256" key="2">
    <source>
        <dbReference type="ARBA" id="ARBA00005201"/>
    </source>
</evidence>
<keyword evidence="15" id="KW-0511">Multifunctional enzyme</keyword>
<dbReference type="SUPFAM" id="SSF82114">
    <property type="entry name" value="Riboflavin kinase-like"/>
    <property type="match status" value="1"/>
</dbReference>
<keyword evidence="9" id="KW-0808">Transferase</keyword>
<evidence type="ECO:0000256" key="12">
    <source>
        <dbReference type="ARBA" id="ARBA00022777"/>
    </source>
</evidence>
<dbReference type="GO" id="GO:0009398">
    <property type="term" value="P:FMN biosynthetic process"/>
    <property type="evidence" value="ECO:0007669"/>
    <property type="project" value="UniProtKB-UniPathway"/>
</dbReference>